<dbReference type="Proteomes" id="UP000050865">
    <property type="component" value="Unassembled WGS sequence"/>
</dbReference>
<keyword evidence="7" id="KW-1185">Reference proteome</keyword>
<dbReference type="GO" id="GO:0003700">
    <property type="term" value="F:DNA-binding transcription factor activity"/>
    <property type="evidence" value="ECO:0007669"/>
    <property type="project" value="InterPro"/>
</dbReference>
<evidence type="ECO:0000256" key="2">
    <source>
        <dbReference type="ARBA" id="ARBA00023015"/>
    </source>
</evidence>
<dbReference type="PANTHER" id="PTHR30126">
    <property type="entry name" value="HTH-TYPE TRANSCRIPTIONAL REGULATOR"/>
    <property type="match status" value="1"/>
</dbReference>
<dbReference type="SUPFAM" id="SSF53850">
    <property type="entry name" value="Periplasmic binding protein-like II"/>
    <property type="match status" value="1"/>
</dbReference>
<evidence type="ECO:0000259" key="5">
    <source>
        <dbReference type="PROSITE" id="PS50931"/>
    </source>
</evidence>
<dbReference type="InterPro" id="IPR000847">
    <property type="entry name" value="LysR_HTH_N"/>
</dbReference>
<keyword evidence="2" id="KW-0805">Transcription regulation</keyword>
<feature type="domain" description="HTH lysR-type" evidence="5">
    <location>
        <begin position="1"/>
        <end position="60"/>
    </location>
</feature>
<dbReference type="InterPro" id="IPR036388">
    <property type="entry name" value="WH-like_DNA-bd_sf"/>
</dbReference>
<dbReference type="RefSeq" id="WP_082397862.1">
    <property type="nucleotide sequence ID" value="NZ_AYZJ01000005.1"/>
</dbReference>
<dbReference type="AlphaFoldDB" id="A0A0R2FBA0"/>
<dbReference type="OrthoDB" id="63123at2"/>
<dbReference type="SUPFAM" id="SSF46785">
    <property type="entry name" value="Winged helix' DNA-binding domain"/>
    <property type="match status" value="1"/>
</dbReference>
<evidence type="ECO:0000313" key="7">
    <source>
        <dbReference type="Proteomes" id="UP000050865"/>
    </source>
</evidence>
<dbReference type="GO" id="GO:0003677">
    <property type="term" value="F:DNA binding"/>
    <property type="evidence" value="ECO:0007669"/>
    <property type="project" value="UniProtKB-KW"/>
</dbReference>
<comment type="caution">
    <text evidence="6">The sequence shown here is derived from an EMBL/GenBank/DDBJ whole genome shotgun (WGS) entry which is preliminary data.</text>
</comment>
<dbReference type="Gene3D" id="1.10.10.10">
    <property type="entry name" value="Winged helix-like DNA-binding domain superfamily/Winged helix DNA-binding domain"/>
    <property type="match status" value="1"/>
</dbReference>
<dbReference type="EMBL" id="AYZJ01000005">
    <property type="protein sequence ID" value="KRN25698.1"/>
    <property type="molecule type" value="Genomic_DNA"/>
</dbReference>
<dbReference type="STRING" id="1423730.FC75_GL002381"/>
<evidence type="ECO:0000256" key="3">
    <source>
        <dbReference type="ARBA" id="ARBA00023125"/>
    </source>
</evidence>
<dbReference type="Pfam" id="PF00126">
    <property type="entry name" value="HTH_1"/>
    <property type="match status" value="1"/>
</dbReference>
<protein>
    <submittedName>
        <fullName evidence="6">Transcriptional regulator</fullName>
    </submittedName>
</protein>
<comment type="similarity">
    <text evidence="1">Belongs to the LysR transcriptional regulatory family.</text>
</comment>
<keyword evidence="4" id="KW-0804">Transcription</keyword>
<gene>
    <name evidence="6" type="ORF">FC75_GL002381</name>
</gene>
<dbReference type="PROSITE" id="PS50931">
    <property type="entry name" value="HTH_LYSR"/>
    <property type="match status" value="1"/>
</dbReference>
<sequence length="291" mass="32258">MNYNLKPMKYFVDVVQTHGFSSAAKRNYVSETAVSSAIRHLEDDLGVQLINRTPTSLSLTASGQFFYLRAVQVLEAYGEIWRHPEQQPAGLLRIHFLQGLEADAAAFAEHLGPSRQLSFDEEPFTDAFTRLLAHDYDILIGFELAFSGNTKLQAFPLRKVGFDVLCNTQALATQPDAPTLSHAGKLYLQHWKSTGIADIQAVMVNKYAHNGWGYASIAQVNSFQAAALAVNFKGGVALVPDDFRVPAHCNNLTRLSPKHLEQAFNVVAAISRDRQELFEGMILKAISSSYR</sequence>
<reference evidence="6 7" key="1">
    <citation type="journal article" date="2015" name="Genome Announc.">
        <title>Expanding the biotechnology potential of lactobacilli through comparative genomics of 213 strains and associated genera.</title>
        <authorList>
            <person name="Sun Z."/>
            <person name="Harris H.M."/>
            <person name="McCann A."/>
            <person name="Guo C."/>
            <person name="Argimon S."/>
            <person name="Zhang W."/>
            <person name="Yang X."/>
            <person name="Jeffery I.B."/>
            <person name="Cooney J.C."/>
            <person name="Kagawa T.F."/>
            <person name="Liu W."/>
            <person name="Song Y."/>
            <person name="Salvetti E."/>
            <person name="Wrobel A."/>
            <person name="Rasinkangas P."/>
            <person name="Parkhill J."/>
            <person name="Rea M.C."/>
            <person name="O'Sullivan O."/>
            <person name="Ritari J."/>
            <person name="Douillard F.P."/>
            <person name="Paul Ross R."/>
            <person name="Yang R."/>
            <person name="Briner A.E."/>
            <person name="Felis G.E."/>
            <person name="de Vos W.M."/>
            <person name="Barrangou R."/>
            <person name="Klaenhammer T.R."/>
            <person name="Caufield P.W."/>
            <person name="Cui Y."/>
            <person name="Zhang H."/>
            <person name="O'Toole P.W."/>
        </authorList>
    </citation>
    <scope>NUCLEOTIDE SEQUENCE [LARGE SCALE GENOMIC DNA]</scope>
    <source>
        <strain evidence="6 7">DSM 22697</strain>
    </source>
</reference>
<dbReference type="FunFam" id="1.10.10.10:FF:000001">
    <property type="entry name" value="LysR family transcriptional regulator"/>
    <property type="match status" value="1"/>
</dbReference>
<proteinExistence type="inferred from homology"/>
<accession>A0A0R2FBA0</accession>
<dbReference type="PATRIC" id="fig|1423730.4.peg.2474"/>
<name>A0A0R2FBA0_9LACO</name>
<evidence type="ECO:0000256" key="4">
    <source>
        <dbReference type="ARBA" id="ARBA00023163"/>
    </source>
</evidence>
<evidence type="ECO:0000256" key="1">
    <source>
        <dbReference type="ARBA" id="ARBA00009437"/>
    </source>
</evidence>
<dbReference type="InterPro" id="IPR036390">
    <property type="entry name" value="WH_DNA-bd_sf"/>
</dbReference>
<organism evidence="6 7">
    <name type="scientific">Lacticaseibacillus camelliae DSM 22697 = JCM 13995</name>
    <dbReference type="NCBI Taxonomy" id="1423730"/>
    <lineage>
        <taxon>Bacteria</taxon>
        <taxon>Bacillati</taxon>
        <taxon>Bacillota</taxon>
        <taxon>Bacilli</taxon>
        <taxon>Lactobacillales</taxon>
        <taxon>Lactobacillaceae</taxon>
        <taxon>Lacticaseibacillus</taxon>
    </lineage>
</organism>
<dbReference type="PRINTS" id="PR00039">
    <property type="entry name" value="HTHLYSR"/>
</dbReference>
<evidence type="ECO:0000313" key="6">
    <source>
        <dbReference type="EMBL" id="KRN25698.1"/>
    </source>
</evidence>
<keyword evidence="3" id="KW-0238">DNA-binding</keyword>